<dbReference type="AlphaFoldDB" id="A0AAW1RNS5"/>
<dbReference type="Proteomes" id="UP001445335">
    <property type="component" value="Unassembled WGS sequence"/>
</dbReference>
<dbReference type="EMBL" id="JALJOU010000030">
    <property type="protein sequence ID" value="KAK9835011.1"/>
    <property type="molecule type" value="Genomic_DNA"/>
</dbReference>
<reference evidence="1 2" key="1">
    <citation type="journal article" date="2024" name="Nat. Commun.">
        <title>Phylogenomics reveals the evolutionary origins of lichenization in chlorophyte algae.</title>
        <authorList>
            <person name="Puginier C."/>
            <person name="Libourel C."/>
            <person name="Otte J."/>
            <person name="Skaloud P."/>
            <person name="Haon M."/>
            <person name="Grisel S."/>
            <person name="Petersen M."/>
            <person name="Berrin J.G."/>
            <person name="Delaux P.M."/>
            <person name="Dal Grande F."/>
            <person name="Keller J."/>
        </authorList>
    </citation>
    <scope>NUCLEOTIDE SEQUENCE [LARGE SCALE GENOMIC DNA]</scope>
    <source>
        <strain evidence="1 2">SAG 245.80</strain>
    </source>
</reference>
<gene>
    <name evidence="1" type="ORF">WJX81_003987</name>
</gene>
<organism evidence="1 2">
    <name type="scientific">Elliptochloris bilobata</name>
    <dbReference type="NCBI Taxonomy" id="381761"/>
    <lineage>
        <taxon>Eukaryota</taxon>
        <taxon>Viridiplantae</taxon>
        <taxon>Chlorophyta</taxon>
        <taxon>core chlorophytes</taxon>
        <taxon>Trebouxiophyceae</taxon>
        <taxon>Trebouxiophyceae incertae sedis</taxon>
        <taxon>Elliptochloris clade</taxon>
        <taxon>Elliptochloris</taxon>
    </lineage>
</organism>
<sequence>MCHGEEEESGIAATAAGTEVSYRLRSQAGEATRLITVAQSLLANDRSSASLRNITAAGVAAADLASPAPQLSAVAVLDGTGEAHRPRGAESSASGLPAAKACLYMHLKVEQ</sequence>
<comment type="caution">
    <text evidence="1">The sequence shown here is derived from an EMBL/GenBank/DDBJ whole genome shotgun (WGS) entry which is preliminary data.</text>
</comment>
<accession>A0AAW1RNS5</accession>
<evidence type="ECO:0000313" key="1">
    <source>
        <dbReference type="EMBL" id="KAK9835011.1"/>
    </source>
</evidence>
<name>A0AAW1RNS5_9CHLO</name>
<keyword evidence="2" id="KW-1185">Reference proteome</keyword>
<protein>
    <submittedName>
        <fullName evidence="1">Uncharacterized protein</fullName>
    </submittedName>
</protein>
<evidence type="ECO:0000313" key="2">
    <source>
        <dbReference type="Proteomes" id="UP001445335"/>
    </source>
</evidence>
<proteinExistence type="predicted"/>